<evidence type="ECO:0000313" key="3">
    <source>
        <dbReference type="WBParaSite" id="TCLT_0000797101-mRNA-1"/>
    </source>
</evidence>
<accession>A0A0N5D4R4</accession>
<reference evidence="1 2" key="2">
    <citation type="submission" date="2018-11" db="EMBL/GenBank/DDBJ databases">
        <authorList>
            <consortium name="Pathogen Informatics"/>
        </authorList>
    </citation>
    <scope>NUCLEOTIDE SEQUENCE [LARGE SCALE GENOMIC DNA]</scope>
</reference>
<gene>
    <name evidence="1" type="ORF">TCLT_LOCUS7960</name>
</gene>
<organism evidence="3">
    <name type="scientific">Thelazia callipaeda</name>
    <name type="common">Oriental eyeworm</name>
    <name type="synonym">Parasitic nematode</name>
    <dbReference type="NCBI Taxonomy" id="103827"/>
    <lineage>
        <taxon>Eukaryota</taxon>
        <taxon>Metazoa</taxon>
        <taxon>Ecdysozoa</taxon>
        <taxon>Nematoda</taxon>
        <taxon>Chromadorea</taxon>
        <taxon>Rhabditida</taxon>
        <taxon>Spirurina</taxon>
        <taxon>Spiruromorpha</taxon>
        <taxon>Thelazioidea</taxon>
        <taxon>Thelaziidae</taxon>
        <taxon>Thelazia</taxon>
    </lineage>
</organism>
<evidence type="ECO:0000313" key="2">
    <source>
        <dbReference type="Proteomes" id="UP000276776"/>
    </source>
</evidence>
<dbReference type="OrthoDB" id="7697409at2759"/>
<evidence type="ECO:0000313" key="1">
    <source>
        <dbReference type="EMBL" id="VDN05471.1"/>
    </source>
</evidence>
<name>A0A0N5D4R4_THECL</name>
<proteinExistence type="predicted"/>
<keyword evidence="2" id="KW-1185">Reference proteome</keyword>
<dbReference type="EMBL" id="UYYF01004564">
    <property type="protein sequence ID" value="VDN05471.1"/>
    <property type="molecule type" value="Genomic_DNA"/>
</dbReference>
<sequence length="76" mass="8388">MVVPNDQRMHITNHLLFVDDLKISATDENIMKSMVETVDKFFDVAGLEENPAKSATKTEICANKAVPLKGIGNTLK</sequence>
<reference evidence="3" key="1">
    <citation type="submission" date="2017-02" db="UniProtKB">
        <authorList>
            <consortium name="WormBaseParasite"/>
        </authorList>
    </citation>
    <scope>IDENTIFICATION</scope>
</reference>
<dbReference type="WBParaSite" id="TCLT_0000797101-mRNA-1">
    <property type="protein sequence ID" value="TCLT_0000797101-mRNA-1"/>
    <property type="gene ID" value="TCLT_0000797101"/>
</dbReference>
<protein>
    <submittedName>
        <fullName evidence="3">Reverse transcriptase domain-containing protein</fullName>
    </submittedName>
</protein>
<dbReference type="AlphaFoldDB" id="A0A0N5D4R4"/>
<dbReference type="Proteomes" id="UP000276776">
    <property type="component" value="Unassembled WGS sequence"/>
</dbReference>